<dbReference type="AlphaFoldDB" id="A0A1Y2PFK7"/>
<dbReference type="InterPro" id="IPR047296">
    <property type="entry name" value="GIY-YIG_UvrC_Cho"/>
</dbReference>
<dbReference type="PANTHER" id="PTHR30231">
    <property type="entry name" value="DNA POLYMERASE III SUBUNIT EPSILON"/>
    <property type="match status" value="1"/>
</dbReference>
<dbReference type="FunFam" id="3.30.420.10:FF:000045">
    <property type="entry name" value="3'-5' exonuclease DinG"/>
    <property type="match status" value="1"/>
</dbReference>
<feature type="domain" description="GIY-YIG" evidence="3">
    <location>
        <begin position="194"/>
        <end position="270"/>
    </location>
</feature>
<accession>A0A1Y2PFK7</accession>
<sequence length="454" mass="52530">MNYAVVDIETNGGVKITEISIFIFDGNEVIDEFTTLINPGTFIPQFITNLTGITNQMVRQAPKFEEVAKKIHEITENCVFVAHNVNFDYGIISKEFNSLGFKFKRKKLCTVRLSRKLIPNRNSYSLGEICSHQNIEIKDRHRAKGDAEATVILLQRLLALDENGEVVQGFLKANSKEATLPPLLSKDIFNKLPQKHGVYYFWNVKKEIIYVGKANNLKQRVLSHFHDKKKKEIEMCMLIANITFEETGNELIALLLESSEIKRYYPKFNRAQKKKNPTLSLFSYEDRKGIIHLAWNNSKIVKDSIRNFYSIREARLFLEELCKEYELCPKYCHLQTTNSSCFDYTIEQCKGICIEKEAIEDYNDRVLQAIKSLAYDKDELLIKLNGRNSEEISFVLISENSYKGFGYLNKKEENNLEKAYLESLINHKETTETKKIIGSFIKNNTDSFELIPIM</sequence>
<evidence type="ECO:0000259" key="3">
    <source>
        <dbReference type="PROSITE" id="PS50164"/>
    </source>
</evidence>
<reference evidence="4 5" key="1">
    <citation type="submission" date="2015-03" db="EMBL/GenBank/DDBJ databases">
        <title>Genome sequence of Tenacibaculum sp. S2-2, isolated from intestinal microbiota of sea cucumber, Apostichopus japonicas.</title>
        <authorList>
            <person name="Shao Z."/>
            <person name="Wang L."/>
            <person name="Li X."/>
        </authorList>
    </citation>
    <scope>NUCLEOTIDE SEQUENCE [LARGE SCALE GENOMIC DNA]</scope>
    <source>
        <strain evidence="4 5">S2-2</strain>
    </source>
</reference>
<dbReference type="OrthoDB" id="9803913at2"/>
<dbReference type="GO" id="GO:0045004">
    <property type="term" value="P:DNA replication proofreading"/>
    <property type="evidence" value="ECO:0007669"/>
    <property type="project" value="TreeGrafter"/>
</dbReference>
<organism evidence="4 5">
    <name type="scientific">Tenacibaculum holothuriorum</name>
    <dbReference type="NCBI Taxonomy" id="1635173"/>
    <lineage>
        <taxon>Bacteria</taxon>
        <taxon>Pseudomonadati</taxon>
        <taxon>Bacteroidota</taxon>
        <taxon>Flavobacteriia</taxon>
        <taxon>Flavobacteriales</taxon>
        <taxon>Flavobacteriaceae</taxon>
        <taxon>Tenacibaculum</taxon>
    </lineage>
</organism>
<dbReference type="Pfam" id="PF00929">
    <property type="entry name" value="RNase_T"/>
    <property type="match status" value="1"/>
</dbReference>
<dbReference type="InterPro" id="IPR006054">
    <property type="entry name" value="DnaQ"/>
</dbReference>
<dbReference type="Pfam" id="PF01541">
    <property type="entry name" value="GIY-YIG"/>
    <property type="match status" value="1"/>
</dbReference>
<dbReference type="InParanoid" id="A0A1Y2PFK7"/>
<protein>
    <submittedName>
        <fullName evidence="4">DNA polymerase III subunit epsilon</fullName>
    </submittedName>
</protein>
<dbReference type="CDD" id="cd06127">
    <property type="entry name" value="DEDDh"/>
    <property type="match status" value="1"/>
</dbReference>
<dbReference type="Gene3D" id="3.40.1440.10">
    <property type="entry name" value="GIY-YIG endonuclease"/>
    <property type="match status" value="1"/>
</dbReference>
<evidence type="ECO:0000313" key="5">
    <source>
        <dbReference type="Proteomes" id="UP000194221"/>
    </source>
</evidence>
<dbReference type="GO" id="GO:0003677">
    <property type="term" value="F:DNA binding"/>
    <property type="evidence" value="ECO:0007669"/>
    <property type="project" value="InterPro"/>
</dbReference>
<dbReference type="InterPro" id="IPR000305">
    <property type="entry name" value="GIY-YIG_endonuc"/>
</dbReference>
<dbReference type="SUPFAM" id="SSF53098">
    <property type="entry name" value="Ribonuclease H-like"/>
    <property type="match status" value="1"/>
</dbReference>
<dbReference type="GO" id="GO:0006289">
    <property type="term" value="P:nucleotide-excision repair"/>
    <property type="evidence" value="ECO:0007669"/>
    <property type="project" value="InterPro"/>
</dbReference>
<dbReference type="SMART" id="SM00465">
    <property type="entry name" value="GIYc"/>
    <property type="match status" value="1"/>
</dbReference>
<dbReference type="CDD" id="cd10434">
    <property type="entry name" value="GIY-YIG_UvrC_Cho"/>
    <property type="match status" value="1"/>
</dbReference>
<dbReference type="InterPro" id="IPR012337">
    <property type="entry name" value="RNaseH-like_sf"/>
</dbReference>
<evidence type="ECO:0000256" key="2">
    <source>
        <dbReference type="ARBA" id="ARBA00026073"/>
    </source>
</evidence>
<dbReference type="InterPro" id="IPR035901">
    <property type="entry name" value="GIY-YIG_endonuc_sf"/>
</dbReference>
<comment type="caution">
    <text evidence="4">The sequence shown here is derived from an EMBL/GenBank/DDBJ whole genome shotgun (WGS) entry which is preliminary data.</text>
</comment>
<dbReference type="GO" id="GO:0008408">
    <property type="term" value="F:3'-5' exonuclease activity"/>
    <property type="evidence" value="ECO:0007669"/>
    <property type="project" value="TreeGrafter"/>
</dbReference>
<dbReference type="Gene3D" id="3.30.420.10">
    <property type="entry name" value="Ribonuclease H-like superfamily/Ribonuclease H"/>
    <property type="match status" value="1"/>
</dbReference>
<dbReference type="STRING" id="1635173.WH52_01060"/>
<name>A0A1Y2PFK7_9FLAO</name>
<dbReference type="RefSeq" id="WP_086029064.1">
    <property type="nucleotide sequence ID" value="NZ_LAPZ01000001.1"/>
</dbReference>
<dbReference type="PANTHER" id="PTHR30231:SF37">
    <property type="entry name" value="EXODEOXYRIBONUCLEASE 10"/>
    <property type="match status" value="1"/>
</dbReference>
<evidence type="ECO:0000313" key="4">
    <source>
        <dbReference type="EMBL" id="OSY89264.1"/>
    </source>
</evidence>
<dbReference type="GO" id="GO:0003887">
    <property type="term" value="F:DNA-directed DNA polymerase activity"/>
    <property type="evidence" value="ECO:0007669"/>
    <property type="project" value="InterPro"/>
</dbReference>
<dbReference type="PROSITE" id="PS50164">
    <property type="entry name" value="GIY_YIG"/>
    <property type="match status" value="1"/>
</dbReference>
<keyword evidence="5" id="KW-1185">Reference proteome</keyword>
<dbReference type="GO" id="GO:0005829">
    <property type="term" value="C:cytosol"/>
    <property type="evidence" value="ECO:0007669"/>
    <property type="project" value="TreeGrafter"/>
</dbReference>
<dbReference type="NCBIfam" id="TIGR00573">
    <property type="entry name" value="dnaq"/>
    <property type="match status" value="1"/>
</dbReference>
<comment type="function">
    <text evidence="1">DNA polymerase III is a complex, multichain enzyme responsible for most of the replicative synthesis in bacteria. The epsilon subunit contain the editing function and is a proofreading 3'-5' exonuclease.</text>
</comment>
<dbReference type="Proteomes" id="UP000194221">
    <property type="component" value="Unassembled WGS sequence"/>
</dbReference>
<evidence type="ECO:0000256" key="1">
    <source>
        <dbReference type="ARBA" id="ARBA00025483"/>
    </source>
</evidence>
<comment type="subunit">
    <text evidence="2">DNA polymerase III contains a core (composed of alpha, epsilon and theta chains) that associates with a tau subunit. This core dimerizes to form the POLIII' complex. PolIII' associates with the gamma complex (composed of gamma, delta, delta', psi and chi chains) and with the beta chain to form the complete DNA polymerase III complex.</text>
</comment>
<dbReference type="EMBL" id="LAPZ01000001">
    <property type="protein sequence ID" value="OSY89264.1"/>
    <property type="molecule type" value="Genomic_DNA"/>
</dbReference>
<proteinExistence type="predicted"/>
<dbReference type="InterPro" id="IPR013520">
    <property type="entry name" value="Ribonucl_H"/>
</dbReference>
<gene>
    <name evidence="4" type="ORF">WH52_01060</name>
</gene>
<dbReference type="InterPro" id="IPR036397">
    <property type="entry name" value="RNaseH_sf"/>
</dbReference>
<dbReference type="SMART" id="SM00479">
    <property type="entry name" value="EXOIII"/>
    <property type="match status" value="1"/>
</dbReference>